<dbReference type="GO" id="GO:0045022">
    <property type="term" value="P:early endosome to late endosome transport"/>
    <property type="evidence" value="ECO:0007669"/>
    <property type="project" value="InterPro"/>
</dbReference>
<organism evidence="6 7">
    <name type="scientific">Coemansia guatemalensis</name>
    <dbReference type="NCBI Taxonomy" id="2761395"/>
    <lineage>
        <taxon>Eukaryota</taxon>
        <taxon>Fungi</taxon>
        <taxon>Fungi incertae sedis</taxon>
        <taxon>Zoopagomycota</taxon>
        <taxon>Kickxellomycotina</taxon>
        <taxon>Kickxellomycetes</taxon>
        <taxon>Kickxellales</taxon>
        <taxon>Kickxellaceae</taxon>
        <taxon>Coemansia</taxon>
    </lineage>
</organism>
<comment type="subcellular location">
    <subcellularLocation>
        <location evidence="1">Early endosome</location>
    </subcellularLocation>
    <subcellularLocation>
        <location evidence="2">Late endosome</location>
    </subcellularLocation>
</comment>
<feature type="domain" description="ARMC9 CTLH-like" evidence="5">
    <location>
        <begin position="72"/>
        <end position="179"/>
    </location>
</feature>
<evidence type="ECO:0000256" key="2">
    <source>
        <dbReference type="ARBA" id="ARBA00004603"/>
    </source>
</evidence>
<evidence type="ECO:0000259" key="5">
    <source>
        <dbReference type="Pfam" id="PF23138"/>
    </source>
</evidence>
<protein>
    <recommendedName>
        <fullName evidence="5">ARMC9 CTLH-like domain-containing protein</fullName>
    </recommendedName>
</protein>
<accession>A0A9W8HV31</accession>
<dbReference type="PANTHER" id="PTHR13083:SF3">
    <property type="entry name" value="WD REPEAT-CONTAINING PROTEIN 91"/>
    <property type="match status" value="1"/>
</dbReference>
<evidence type="ECO:0000256" key="3">
    <source>
        <dbReference type="ARBA" id="ARBA00006128"/>
    </source>
</evidence>
<gene>
    <name evidence="6" type="ORF">H4R20_005019</name>
</gene>
<name>A0A9W8HV31_9FUNG</name>
<keyword evidence="7" id="KW-1185">Reference proteome</keyword>
<sequence length="240" mass="28117">MSEYIQSAKAGIESLEYIDDLLREYLLFRGFKDTLATFERDLEQDHDKGFDANKIVDELLALARELRIEELLEYWRYLSYRFFSHLSPKYHRTTKMFEKRLLRLYLVSAVNLGKRDDIRAFMDNHGRALGQQGGDWIPWLGIEYLEDPGSRAEFEAYFSDEWYSSLRSALTDFIQTVFPAMAVPRILLFDKERRECETLRRKVKLYEEHLRGETRITTGPEVSGPVDLVEDHIGGVEAAT</sequence>
<dbReference type="GO" id="GO:0031902">
    <property type="term" value="C:late endosome membrane"/>
    <property type="evidence" value="ECO:0007669"/>
    <property type="project" value="TreeGrafter"/>
</dbReference>
<dbReference type="GO" id="GO:0031901">
    <property type="term" value="C:early endosome membrane"/>
    <property type="evidence" value="ECO:0007669"/>
    <property type="project" value="TreeGrafter"/>
</dbReference>
<keyword evidence="4" id="KW-0967">Endosome</keyword>
<dbReference type="OrthoDB" id="193023at2759"/>
<feature type="non-terminal residue" evidence="6">
    <location>
        <position position="240"/>
    </location>
</feature>
<dbReference type="Pfam" id="PF23138">
    <property type="entry name" value="CTLH_Armc9"/>
    <property type="match status" value="1"/>
</dbReference>
<evidence type="ECO:0000256" key="4">
    <source>
        <dbReference type="ARBA" id="ARBA00022753"/>
    </source>
</evidence>
<comment type="caution">
    <text evidence="6">The sequence shown here is derived from an EMBL/GenBank/DDBJ whole genome shotgun (WGS) entry which is preliminary data.</text>
</comment>
<dbReference type="InterPro" id="IPR006594">
    <property type="entry name" value="LisH"/>
</dbReference>
<dbReference type="EMBL" id="JANBUO010001522">
    <property type="protein sequence ID" value="KAJ2797901.1"/>
    <property type="molecule type" value="Genomic_DNA"/>
</dbReference>
<proteinExistence type="inferred from homology"/>
<dbReference type="InterPro" id="IPR056327">
    <property type="entry name" value="ARMC9_CTLH-like_dom"/>
</dbReference>
<dbReference type="InterPro" id="IPR039724">
    <property type="entry name" value="WDR91"/>
</dbReference>
<reference evidence="6" key="1">
    <citation type="submission" date="2022-07" db="EMBL/GenBank/DDBJ databases">
        <title>Phylogenomic reconstructions and comparative analyses of Kickxellomycotina fungi.</title>
        <authorList>
            <person name="Reynolds N.K."/>
            <person name="Stajich J.E."/>
            <person name="Barry K."/>
            <person name="Grigoriev I.V."/>
            <person name="Crous P."/>
            <person name="Smith M.E."/>
        </authorList>
    </citation>
    <scope>NUCLEOTIDE SEQUENCE</scope>
    <source>
        <strain evidence="6">NRRL 1565</strain>
    </source>
</reference>
<evidence type="ECO:0000313" key="7">
    <source>
        <dbReference type="Proteomes" id="UP001140094"/>
    </source>
</evidence>
<dbReference type="Proteomes" id="UP001140094">
    <property type="component" value="Unassembled WGS sequence"/>
</dbReference>
<evidence type="ECO:0000256" key="1">
    <source>
        <dbReference type="ARBA" id="ARBA00004412"/>
    </source>
</evidence>
<dbReference type="PROSITE" id="PS50896">
    <property type="entry name" value="LISH"/>
    <property type="match status" value="1"/>
</dbReference>
<dbReference type="PANTHER" id="PTHR13083">
    <property type="entry name" value="WD REPEAT-CONTAINING PROTEIN 91"/>
    <property type="match status" value="1"/>
</dbReference>
<evidence type="ECO:0000313" key="6">
    <source>
        <dbReference type="EMBL" id="KAJ2797901.1"/>
    </source>
</evidence>
<comment type="similarity">
    <text evidence="3">Belongs to the WD repeat WDR91 family.</text>
</comment>
<dbReference type="GO" id="GO:0141039">
    <property type="term" value="F:phosphatidylinositol 3-kinase inhibitor activity"/>
    <property type="evidence" value="ECO:0007669"/>
    <property type="project" value="InterPro"/>
</dbReference>
<dbReference type="GO" id="GO:0051898">
    <property type="term" value="P:negative regulation of phosphatidylinositol 3-kinase/protein kinase B signal transduction"/>
    <property type="evidence" value="ECO:0007669"/>
    <property type="project" value="InterPro"/>
</dbReference>
<dbReference type="AlphaFoldDB" id="A0A9W8HV31"/>